<evidence type="ECO:0000313" key="3">
    <source>
        <dbReference type="EMBL" id="RAK61791.1"/>
    </source>
</evidence>
<reference evidence="4" key="1">
    <citation type="submission" date="2018-05" db="EMBL/GenBank/DDBJ databases">
        <authorList>
            <person name="Li X."/>
        </authorList>
    </citation>
    <scope>NUCLEOTIDE SEQUENCE [LARGE SCALE GENOMIC DNA]</scope>
    <source>
        <strain evidence="4">HKS-05</strain>
    </source>
</reference>
<accession>A0A328B5Z3</accession>
<keyword evidence="3" id="KW-0378">Hydrolase</keyword>
<dbReference type="InterPro" id="IPR057744">
    <property type="entry name" value="OTAase-like"/>
</dbReference>
<dbReference type="CDD" id="cd01299">
    <property type="entry name" value="Met_dep_hydrolase_A"/>
    <property type="match status" value="1"/>
</dbReference>
<gene>
    <name evidence="3" type="ORF">DJ021_11685</name>
</gene>
<protein>
    <submittedName>
        <fullName evidence="3">Amidohydrolase family protein</fullName>
    </submittedName>
</protein>
<dbReference type="Gene3D" id="3.20.20.140">
    <property type="entry name" value="Metal-dependent hydrolases"/>
    <property type="match status" value="1"/>
</dbReference>
<evidence type="ECO:0000313" key="4">
    <source>
        <dbReference type="Proteomes" id="UP000249842"/>
    </source>
</evidence>
<feature type="chain" id="PRO_5016309513" evidence="1">
    <location>
        <begin position="25"/>
        <end position="431"/>
    </location>
</feature>
<evidence type="ECO:0000256" key="1">
    <source>
        <dbReference type="SAM" id="SignalP"/>
    </source>
</evidence>
<dbReference type="GO" id="GO:0016810">
    <property type="term" value="F:hydrolase activity, acting on carbon-nitrogen (but not peptide) bonds"/>
    <property type="evidence" value="ECO:0007669"/>
    <property type="project" value="InterPro"/>
</dbReference>
<evidence type="ECO:0000259" key="2">
    <source>
        <dbReference type="Pfam" id="PF01979"/>
    </source>
</evidence>
<dbReference type="SUPFAM" id="SSF51338">
    <property type="entry name" value="Composite domain of metallo-dependent hydrolases"/>
    <property type="match status" value="1"/>
</dbReference>
<comment type="caution">
    <text evidence="3">The sequence shown here is derived from an EMBL/GenBank/DDBJ whole genome shotgun (WGS) entry which is preliminary data.</text>
</comment>
<dbReference type="PANTHER" id="PTHR43135">
    <property type="entry name" value="ALPHA-D-RIBOSE 1-METHYLPHOSPHONATE 5-TRIPHOSPHATE DIPHOSPHATASE"/>
    <property type="match status" value="1"/>
</dbReference>
<keyword evidence="4" id="KW-1185">Reference proteome</keyword>
<feature type="signal peptide" evidence="1">
    <location>
        <begin position="1"/>
        <end position="24"/>
    </location>
</feature>
<sequence length="431" mass="44830">MSSRFAVWAAGVVAGMGLAPAALAAEPSRYVLEPAAVWTAGDAAPHPGWVVVVEGGKIVAVGPKATVAVPAGAEVVALPGATLIPGLIELHSHLLLHPYNETSWDDQVLKEAPAYRTLRAGRDAGRTLAAGFTTIRDLGTEGAGDADVSLKRAIEDGVIAGPRMFVATRAIVATGAYGPRRAFRTDMELPQGAQEASGEGQVIAAVREQAAAGADWIKVYADYRIGPAGETEPAFSQHELDVLVETAHSSGRPVAAHAASDEGIRRAVVAGVDTVEHGYGASEATFRLMKAKGAAYVPTLTAPDATSQYFQHYVPGQTPPTPAMLNAERAFRLALKLGVTIGAGSDVGVFAHGENARELIWMVKDGMTPAQALTAATATNAAILRRGDSLGHVAPGYLADLVAVQGDPTQDITAIKDVRFVMKGGAIYRRP</sequence>
<dbReference type="InterPro" id="IPR032466">
    <property type="entry name" value="Metal_Hydrolase"/>
</dbReference>
<dbReference type="InterPro" id="IPR011059">
    <property type="entry name" value="Metal-dep_hydrolase_composite"/>
</dbReference>
<dbReference type="OrthoDB" id="8098664at2"/>
<dbReference type="Pfam" id="PF01979">
    <property type="entry name" value="Amidohydro_1"/>
    <property type="match status" value="1"/>
</dbReference>
<dbReference type="RefSeq" id="WP_111459077.1">
    <property type="nucleotide sequence ID" value="NZ_QFYP01000001.1"/>
</dbReference>
<keyword evidence="1" id="KW-0732">Signal</keyword>
<dbReference type="InterPro" id="IPR051781">
    <property type="entry name" value="Metallo-dep_Hydrolase"/>
</dbReference>
<dbReference type="InterPro" id="IPR006680">
    <property type="entry name" value="Amidohydro-rel"/>
</dbReference>
<dbReference type="AlphaFoldDB" id="A0A328B5Z3"/>
<dbReference type="EMBL" id="QFYP01000001">
    <property type="protein sequence ID" value="RAK61791.1"/>
    <property type="molecule type" value="Genomic_DNA"/>
</dbReference>
<proteinExistence type="predicted"/>
<feature type="domain" description="Amidohydrolase-related" evidence="2">
    <location>
        <begin position="82"/>
        <end position="426"/>
    </location>
</feature>
<dbReference type="Gene3D" id="2.30.40.10">
    <property type="entry name" value="Urease, subunit C, domain 1"/>
    <property type="match status" value="1"/>
</dbReference>
<dbReference type="PANTHER" id="PTHR43135:SF3">
    <property type="entry name" value="ALPHA-D-RIBOSE 1-METHYLPHOSPHONATE 5-TRIPHOSPHATE DIPHOSPHATASE"/>
    <property type="match status" value="1"/>
</dbReference>
<name>A0A328B5Z3_9CAUL</name>
<dbReference type="SUPFAM" id="SSF51556">
    <property type="entry name" value="Metallo-dependent hydrolases"/>
    <property type="match status" value="1"/>
</dbReference>
<organism evidence="3 4">
    <name type="scientific">Phenylobacterium hankyongense</name>
    <dbReference type="NCBI Taxonomy" id="1813876"/>
    <lineage>
        <taxon>Bacteria</taxon>
        <taxon>Pseudomonadati</taxon>
        <taxon>Pseudomonadota</taxon>
        <taxon>Alphaproteobacteria</taxon>
        <taxon>Caulobacterales</taxon>
        <taxon>Caulobacteraceae</taxon>
        <taxon>Phenylobacterium</taxon>
    </lineage>
</organism>
<dbReference type="Proteomes" id="UP000249842">
    <property type="component" value="Unassembled WGS sequence"/>
</dbReference>